<feature type="transmembrane region" description="Helical" evidence="1">
    <location>
        <begin position="51"/>
        <end position="69"/>
    </location>
</feature>
<gene>
    <name evidence="2" type="ORF">Atai01_12410</name>
</gene>
<dbReference type="EMBL" id="BSTI01000002">
    <property type="protein sequence ID" value="GLY64622.1"/>
    <property type="molecule type" value="Genomic_DNA"/>
</dbReference>
<evidence type="ECO:0000313" key="3">
    <source>
        <dbReference type="Proteomes" id="UP001165136"/>
    </source>
</evidence>
<dbReference type="AlphaFoldDB" id="A0A9W6QYZ5"/>
<keyword evidence="1" id="KW-0472">Membrane</keyword>
<evidence type="ECO:0000256" key="1">
    <source>
        <dbReference type="SAM" id="Phobius"/>
    </source>
</evidence>
<keyword evidence="1" id="KW-1133">Transmembrane helix</keyword>
<evidence type="ECO:0000313" key="2">
    <source>
        <dbReference type="EMBL" id="GLY64622.1"/>
    </source>
</evidence>
<keyword evidence="3" id="KW-1185">Reference proteome</keyword>
<accession>A0A9W6QYZ5</accession>
<comment type="caution">
    <text evidence="2">The sequence shown here is derived from an EMBL/GenBank/DDBJ whole genome shotgun (WGS) entry which is preliminary data.</text>
</comment>
<feature type="transmembrane region" description="Helical" evidence="1">
    <location>
        <begin position="12"/>
        <end position="39"/>
    </location>
</feature>
<organism evidence="2 3">
    <name type="scientific">Amycolatopsis taiwanensis</name>
    <dbReference type="NCBI Taxonomy" id="342230"/>
    <lineage>
        <taxon>Bacteria</taxon>
        <taxon>Bacillati</taxon>
        <taxon>Actinomycetota</taxon>
        <taxon>Actinomycetes</taxon>
        <taxon>Pseudonocardiales</taxon>
        <taxon>Pseudonocardiaceae</taxon>
        <taxon>Amycolatopsis</taxon>
    </lineage>
</organism>
<dbReference type="Proteomes" id="UP001165136">
    <property type="component" value="Unassembled WGS sequence"/>
</dbReference>
<name>A0A9W6QYZ5_9PSEU</name>
<keyword evidence="1" id="KW-0812">Transmembrane</keyword>
<reference evidence="2" key="1">
    <citation type="submission" date="2023-03" db="EMBL/GenBank/DDBJ databases">
        <title>Amycolatopsis taiwanensis NBRC 103393.</title>
        <authorList>
            <person name="Ichikawa N."/>
            <person name="Sato H."/>
            <person name="Tonouchi N."/>
        </authorList>
    </citation>
    <scope>NUCLEOTIDE SEQUENCE</scope>
    <source>
        <strain evidence="2">NBRC 103393</strain>
    </source>
</reference>
<sequence>MRKVLKNCYGALAVVALGMAVLLAAVFLVALIIGGHGGATLSQFGGTLAKWSIYVAAVAMLPGLVYVYLTGEHSLTAKKKEPATTTDE</sequence>
<protein>
    <submittedName>
        <fullName evidence="2">Uncharacterized protein</fullName>
    </submittedName>
</protein>
<proteinExistence type="predicted"/>
<dbReference type="RefSeq" id="WP_156960344.1">
    <property type="nucleotide sequence ID" value="NZ_BSTI01000002.1"/>
</dbReference>